<dbReference type="AlphaFoldDB" id="A0A5J4TAN7"/>
<evidence type="ECO:0000313" key="1">
    <source>
        <dbReference type="EMBL" id="KAA6355446.1"/>
    </source>
</evidence>
<evidence type="ECO:0000313" key="2">
    <source>
        <dbReference type="Proteomes" id="UP000324800"/>
    </source>
</evidence>
<organism evidence="1 2">
    <name type="scientific">Streblomastix strix</name>
    <dbReference type="NCBI Taxonomy" id="222440"/>
    <lineage>
        <taxon>Eukaryota</taxon>
        <taxon>Metamonada</taxon>
        <taxon>Preaxostyla</taxon>
        <taxon>Oxymonadida</taxon>
        <taxon>Streblomastigidae</taxon>
        <taxon>Streblomastix</taxon>
    </lineage>
</organism>
<name>A0A5J4TAN7_9EUKA</name>
<reference evidence="1 2" key="1">
    <citation type="submission" date="2019-03" db="EMBL/GenBank/DDBJ databases">
        <title>Single cell metagenomics reveals metabolic interactions within the superorganism composed of flagellate Streblomastix strix and complex community of Bacteroidetes bacteria on its surface.</title>
        <authorList>
            <person name="Treitli S.C."/>
            <person name="Kolisko M."/>
            <person name="Husnik F."/>
            <person name="Keeling P."/>
            <person name="Hampl V."/>
        </authorList>
    </citation>
    <scope>NUCLEOTIDE SEQUENCE [LARGE SCALE GENOMIC DNA]</scope>
    <source>
        <strain evidence="1">ST1C</strain>
    </source>
</reference>
<protein>
    <submittedName>
        <fullName evidence="1">Putative Polyprotein P3</fullName>
    </submittedName>
</protein>
<feature type="non-terminal residue" evidence="1">
    <location>
        <position position="365"/>
    </location>
</feature>
<dbReference type="PANTHER" id="PTHR33050:SF7">
    <property type="entry name" value="RIBONUCLEASE H"/>
    <property type="match status" value="1"/>
</dbReference>
<dbReference type="InterPro" id="IPR052055">
    <property type="entry name" value="Hepadnavirus_pol/RT"/>
</dbReference>
<dbReference type="OrthoDB" id="2897838at2759"/>
<dbReference type="CDD" id="cd09275">
    <property type="entry name" value="RNase_HI_RT_DIRS1"/>
    <property type="match status" value="1"/>
</dbReference>
<dbReference type="EMBL" id="SNRW01034602">
    <property type="protein sequence ID" value="KAA6355446.1"/>
    <property type="molecule type" value="Genomic_DNA"/>
</dbReference>
<accession>A0A5J4TAN7</accession>
<gene>
    <name evidence="1" type="ORF">EZS28_049027</name>
</gene>
<sequence>ISQNKPLSFQTPTNWASIQTDASHHGWGATCKIAQNRTMVAYNWWTREELKYVDTSNKRELMAVSRSLTEFKPTMINNQIQGIKLLTDNTVTMYCINKMKGATSIAPIVDQILIMAEKNNWQIRAQYIQGTLNYVPDSLSRLNKSGDYALKSVILRQIINQLQIPISLDVFANRNNRQLKRFCSIKHDKWAVARDGFTINWSSEIPYLFPPITCIMRAINKINSEHVPLAVMVVPEWPNQAWYSELKQITLCKINLGKSEEVLIPGSKMKKKGWSLPPGNIFLHVVAAKKESSYSKQYQKLKDQVRKGSIISQTTGMDSGKSIFKPGYLIDLESPHIFMANYITSAIQNHETDNAIKTQRCALAV</sequence>
<comment type="caution">
    <text evidence="1">The sequence shown here is derived from an EMBL/GenBank/DDBJ whole genome shotgun (WGS) entry which is preliminary data.</text>
</comment>
<dbReference type="PANTHER" id="PTHR33050">
    <property type="entry name" value="REVERSE TRANSCRIPTASE DOMAIN-CONTAINING PROTEIN"/>
    <property type="match status" value="1"/>
</dbReference>
<proteinExistence type="predicted"/>
<feature type="non-terminal residue" evidence="1">
    <location>
        <position position="1"/>
    </location>
</feature>
<dbReference type="Proteomes" id="UP000324800">
    <property type="component" value="Unassembled WGS sequence"/>
</dbReference>